<feature type="active site" description="Proton donor" evidence="7">
    <location>
        <position position="85"/>
    </location>
</feature>
<dbReference type="Pfam" id="PF00885">
    <property type="entry name" value="DMRL_synthase"/>
    <property type="match status" value="1"/>
</dbReference>
<dbReference type="NCBIfam" id="NF009084">
    <property type="entry name" value="PRK12419.1"/>
    <property type="match status" value="1"/>
</dbReference>
<protein>
    <recommendedName>
        <fullName evidence="3 7">6,7-dimethyl-8-ribityllumazine synthase</fullName>
        <shortName evidence="7">DMRL synthase</shortName>
        <shortName evidence="7">LS</shortName>
        <shortName evidence="7">Lumazine synthase</shortName>
        <ecNumber evidence="3 7">2.5.1.78</ecNumber>
    </recommendedName>
</protein>
<evidence type="ECO:0000256" key="5">
    <source>
        <dbReference type="ARBA" id="ARBA00022679"/>
    </source>
</evidence>
<dbReference type="GO" id="GO:0005829">
    <property type="term" value="C:cytosol"/>
    <property type="evidence" value="ECO:0007669"/>
    <property type="project" value="TreeGrafter"/>
</dbReference>
<dbReference type="InterPro" id="IPR002180">
    <property type="entry name" value="LS/RS"/>
</dbReference>
<comment type="catalytic activity">
    <reaction evidence="6 7">
        <text>(2S)-2-hydroxy-3-oxobutyl phosphate + 5-amino-6-(D-ribitylamino)uracil = 6,7-dimethyl-8-(1-D-ribityl)lumazine + phosphate + 2 H2O + H(+)</text>
        <dbReference type="Rhea" id="RHEA:26152"/>
        <dbReference type="ChEBI" id="CHEBI:15377"/>
        <dbReference type="ChEBI" id="CHEBI:15378"/>
        <dbReference type="ChEBI" id="CHEBI:15934"/>
        <dbReference type="ChEBI" id="CHEBI:43474"/>
        <dbReference type="ChEBI" id="CHEBI:58201"/>
        <dbReference type="ChEBI" id="CHEBI:58830"/>
        <dbReference type="EC" id="2.5.1.78"/>
    </reaction>
</comment>
<dbReference type="EMBL" id="FNLO01000018">
    <property type="protein sequence ID" value="SDV51537.1"/>
    <property type="molecule type" value="Genomic_DNA"/>
</dbReference>
<dbReference type="InterPro" id="IPR036467">
    <property type="entry name" value="LS/RS_sf"/>
</dbReference>
<comment type="caution">
    <text evidence="7">Lacks conserved residue(s) required for the propagation of feature annotation.</text>
</comment>
<dbReference type="PANTHER" id="PTHR21058">
    <property type="entry name" value="6,7-DIMETHYL-8-RIBITYLLUMAZINE SYNTHASE DMRL SYNTHASE LUMAZINE SYNTHASE"/>
    <property type="match status" value="1"/>
</dbReference>
<sequence length="153" mass="16338">MRIDAPADRPRIAFIQSCWHRDLVDRCRDAFLHQLAAAGIDPTAVACHEVPGAFELPLLAKRIARCGAHDAIIAAGLVVDGGIYRHEFVAQAVISGLMQVQLETLTPVFSAVLTPHQFHGGAEHIGFFSNHMAVKGREVADACVATLAAHAAA</sequence>
<comment type="pathway">
    <text evidence="1 7">Cofactor biosynthesis; riboflavin biosynthesis; riboflavin from 2-hydroxy-3-oxobutyl phosphate and 5-amino-6-(D-ribitylamino)uracil: step 1/2.</text>
</comment>
<dbReference type="UniPathway" id="UPA00275">
    <property type="reaction ID" value="UER00404"/>
</dbReference>
<feature type="binding site" evidence="7">
    <location>
        <begin position="77"/>
        <end position="79"/>
    </location>
    <ligand>
        <name>5-amino-6-(D-ribitylamino)uracil</name>
        <dbReference type="ChEBI" id="CHEBI:15934"/>
    </ligand>
</feature>
<comment type="similarity">
    <text evidence="2 7">Belongs to the DMRL synthase family.</text>
</comment>
<feature type="binding site" evidence="7">
    <location>
        <begin position="53"/>
        <end position="55"/>
    </location>
    <ligand>
        <name>5-amino-6-(D-ribitylamino)uracil</name>
        <dbReference type="ChEBI" id="CHEBI:15934"/>
    </ligand>
</feature>
<keyword evidence="5 7" id="KW-0808">Transferase</keyword>
<keyword evidence="9" id="KW-1185">Reference proteome</keyword>
<evidence type="ECO:0000313" key="9">
    <source>
        <dbReference type="Proteomes" id="UP000243719"/>
    </source>
</evidence>
<evidence type="ECO:0000256" key="4">
    <source>
        <dbReference type="ARBA" id="ARBA00022619"/>
    </source>
</evidence>
<dbReference type="EC" id="2.5.1.78" evidence="3 7"/>
<evidence type="ECO:0000256" key="1">
    <source>
        <dbReference type="ARBA" id="ARBA00004917"/>
    </source>
</evidence>
<dbReference type="STRING" id="1770053.SAMN05216551_11843"/>
<dbReference type="InterPro" id="IPR034964">
    <property type="entry name" value="LS"/>
</dbReference>
<evidence type="ECO:0000313" key="8">
    <source>
        <dbReference type="EMBL" id="SDV51537.1"/>
    </source>
</evidence>
<dbReference type="OrthoDB" id="9797659at2"/>
<comment type="function">
    <text evidence="7">Catalyzes the formation of 6,7-dimethyl-8-ribityllumazine by condensation of 5-amino-6-(D-ribitylamino)uracil with 3,4-dihydroxy-2-butanone 4-phosphate. This is the penultimate step in the biosynthesis of riboflavin.</text>
</comment>
<feature type="binding site" evidence="7">
    <location>
        <position position="19"/>
    </location>
    <ligand>
        <name>5-amino-6-(D-ribitylamino)uracil</name>
        <dbReference type="ChEBI" id="CHEBI:15934"/>
    </ligand>
</feature>
<name>A0A1H2PW50_9BURK</name>
<dbReference type="HAMAP" id="MF_00178">
    <property type="entry name" value="Lumazine_synth"/>
    <property type="match status" value="1"/>
</dbReference>
<proteinExistence type="inferred from homology"/>
<dbReference type="AlphaFoldDB" id="A0A1H2PW50"/>
<evidence type="ECO:0000256" key="7">
    <source>
        <dbReference type="HAMAP-Rule" id="MF_00178"/>
    </source>
</evidence>
<dbReference type="GO" id="GO:0009349">
    <property type="term" value="C:riboflavin synthase complex"/>
    <property type="evidence" value="ECO:0007669"/>
    <property type="project" value="InterPro"/>
</dbReference>
<feature type="binding site" evidence="7">
    <location>
        <position position="124"/>
    </location>
    <ligand>
        <name>(2S)-2-hydroxy-3-oxobutyl phosphate</name>
        <dbReference type="ChEBI" id="CHEBI:58830"/>
    </ligand>
</feature>
<feature type="binding site" evidence="7">
    <location>
        <position position="110"/>
    </location>
    <ligand>
        <name>5-amino-6-(D-ribitylamino)uracil</name>
        <dbReference type="ChEBI" id="CHEBI:15934"/>
    </ligand>
</feature>
<accession>A0A1H2PW50</accession>
<keyword evidence="4 7" id="KW-0686">Riboflavin biosynthesis</keyword>
<dbReference type="GO" id="GO:0000906">
    <property type="term" value="F:6,7-dimethyl-8-ribityllumazine synthase activity"/>
    <property type="evidence" value="ECO:0007669"/>
    <property type="project" value="UniProtKB-UniRule"/>
</dbReference>
<organism evidence="8 9">
    <name type="scientific">Chitinasiproducens palmae</name>
    <dbReference type="NCBI Taxonomy" id="1770053"/>
    <lineage>
        <taxon>Bacteria</taxon>
        <taxon>Pseudomonadati</taxon>
        <taxon>Pseudomonadota</taxon>
        <taxon>Betaproteobacteria</taxon>
        <taxon>Burkholderiales</taxon>
        <taxon>Burkholderiaceae</taxon>
        <taxon>Chitinasiproducens</taxon>
    </lineage>
</organism>
<dbReference type="RefSeq" id="WP_091913271.1">
    <property type="nucleotide sequence ID" value="NZ_FNLO01000018.1"/>
</dbReference>
<evidence type="ECO:0000256" key="6">
    <source>
        <dbReference type="ARBA" id="ARBA00048785"/>
    </source>
</evidence>
<dbReference type="GO" id="GO:0009231">
    <property type="term" value="P:riboflavin biosynthetic process"/>
    <property type="evidence" value="ECO:0007669"/>
    <property type="project" value="UniProtKB-UniRule"/>
</dbReference>
<reference evidence="9" key="1">
    <citation type="submission" date="2016-09" db="EMBL/GenBank/DDBJ databases">
        <authorList>
            <person name="Varghese N."/>
            <person name="Submissions S."/>
        </authorList>
    </citation>
    <scope>NUCLEOTIDE SEQUENCE [LARGE SCALE GENOMIC DNA]</scope>
    <source>
        <strain evidence="9">JS23</strain>
    </source>
</reference>
<gene>
    <name evidence="7" type="primary">ribH</name>
    <name evidence="8" type="ORF">SAMN05216551_11843</name>
</gene>
<dbReference type="SUPFAM" id="SSF52121">
    <property type="entry name" value="Lumazine synthase"/>
    <property type="match status" value="1"/>
</dbReference>
<evidence type="ECO:0000256" key="3">
    <source>
        <dbReference type="ARBA" id="ARBA00012664"/>
    </source>
</evidence>
<dbReference type="Gene3D" id="3.40.50.960">
    <property type="entry name" value="Lumazine/riboflavin synthase"/>
    <property type="match status" value="1"/>
</dbReference>
<evidence type="ECO:0000256" key="2">
    <source>
        <dbReference type="ARBA" id="ARBA00007424"/>
    </source>
</evidence>
<dbReference type="Proteomes" id="UP000243719">
    <property type="component" value="Unassembled WGS sequence"/>
</dbReference>
<dbReference type="PANTHER" id="PTHR21058:SF0">
    <property type="entry name" value="6,7-DIMETHYL-8-RIBITYLLUMAZINE SYNTHASE"/>
    <property type="match status" value="1"/>
</dbReference>